<dbReference type="OrthoDB" id="9813967at2"/>
<dbReference type="GO" id="GO:1990281">
    <property type="term" value="C:efflux pump complex"/>
    <property type="evidence" value="ECO:0007669"/>
    <property type="project" value="TreeGrafter"/>
</dbReference>
<dbReference type="Gene3D" id="2.40.50.100">
    <property type="match status" value="1"/>
</dbReference>
<feature type="coiled-coil region" evidence="2">
    <location>
        <begin position="93"/>
        <end position="165"/>
    </location>
</feature>
<proteinExistence type="inferred from homology"/>
<evidence type="ECO:0000256" key="2">
    <source>
        <dbReference type="SAM" id="Coils"/>
    </source>
</evidence>
<name>A0A418SP44_9RHOB</name>
<organism evidence="4 5">
    <name type="scientific">Paracoccus onubensis</name>
    <dbReference type="NCBI Taxonomy" id="1675788"/>
    <lineage>
        <taxon>Bacteria</taxon>
        <taxon>Pseudomonadati</taxon>
        <taxon>Pseudomonadota</taxon>
        <taxon>Alphaproteobacteria</taxon>
        <taxon>Rhodobacterales</taxon>
        <taxon>Paracoccaceae</taxon>
        <taxon>Paracoccus</taxon>
    </lineage>
</organism>
<dbReference type="PANTHER" id="PTHR30469">
    <property type="entry name" value="MULTIDRUG RESISTANCE PROTEIN MDTA"/>
    <property type="match status" value="1"/>
</dbReference>
<dbReference type="Gene3D" id="1.10.287.470">
    <property type="entry name" value="Helix hairpin bin"/>
    <property type="match status" value="1"/>
</dbReference>
<dbReference type="Gene3D" id="2.40.420.20">
    <property type="match status" value="1"/>
</dbReference>
<comment type="similarity">
    <text evidence="1">Belongs to the membrane fusion protein (MFP) (TC 8.A.1) family.</text>
</comment>
<evidence type="ECO:0000313" key="4">
    <source>
        <dbReference type="EMBL" id="RJE82723.1"/>
    </source>
</evidence>
<dbReference type="InterPro" id="IPR006143">
    <property type="entry name" value="RND_pump_MFP"/>
</dbReference>
<dbReference type="GO" id="GO:0015562">
    <property type="term" value="F:efflux transmembrane transporter activity"/>
    <property type="evidence" value="ECO:0007669"/>
    <property type="project" value="TreeGrafter"/>
</dbReference>
<dbReference type="Proteomes" id="UP000284202">
    <property type="component" value="Unassembled WGS sequence"/>
</dbReference>
<dbReference type="RefSeq" id="WP_119751407.1">
    <property type="nucleotide sequence ID" value="NZ_QZCG01000014.1"/>
</dbReference>
<comment type="caution">
    <text evidence="4">The sequence shown here is derived from an EMBL/GenBank/DDBJ whole genome shotgun (WGS) entry which is preliminary data.</text>
</comment>
<protein>
    <submittedName>
        <fullName evidence="4">Efflux RND transporter periplasmic adaptor subunit</fullName>
    </submittedName>
</protein>
<keyword evidence="2" id="KW-0175">Coiled coil</keyword>
<reference evidence="5" key="1">
    <citation type="submission" date="2018-09" db="EMBL/GenBank/DDBJ databases">
        <title>Acidovorax cavernicola nov. sp. isolated from Gruta de las Maravillas (Aracena, Spain).</title>
        <authorList>
            <person name="Jurado V."/>
            <person name="Gutierrez-Patricio S."/>
            <person name="Gonzalez-Pimentel J.L."/>
            <person name="Miller A.Z."/>
            <person name="Laiz L."/>
            <person name="Saiz-Jimenez C."/>
        </authorList>
    </citation>
    <scope>NUCLEOTIDE SEQUENCE [LARGE SCALE GENOMIC DNA]</scope>
    <source>
        <strain evidence="5">1011MAR3C25</strain>
    </source>
</reference>
<evidence type="ECO:0000256" key="1">
    <source>
        <dbReference type="ARBA" id="ARBA00009477"/>
    </source>
</evidence>
<feature type="domain" description="Multidrug resistance protein MdtA-like C-terminal permuted SH3" evidence="3">
    <location>
        <begin position="280"/>
        <end position="334"/>
    </location>
</feature>
<dbReference type="PANTHER" id="PTHR30469:SF38">
    <property type="entry name" value="HLYD FAMILY SECRETION PROTEIN"/>
    <property type="match status" value="1"/>
</dbReference>
<dbReference type="SUPFAM" id="SSF111369">
    <property type="entry name" value="HlyD-like secretion proteins"/>
    <property type="match status" value="1"/>
</dbReference>
<dbReference type="Pfam" id="PF25967">
    <property type="entry name" value="RND-MFP_C"/>
    <property type="match status" value="1"/>
</dbReference>
<sequence length="353" mass="36787">MINRYLAPILIAFLPVSIGWAETDNLRVEFVTAEKKPLLLDLRLSGTMEASDSVDLGFRQSGRITEVLVEEGDHVAQGDPLARLDSVQQEQGLNVAEASLAAARATYEQAKQAADRANAMLERGVGTRAARDQAAQALSEAAGAVERAESSVDQARRALDEAVLRAPDDSVVTGRDMSPGQVVGAAQPVVSLASVGGLEAVFNSPDHPLLDSAMGAEVSLTTIDVEGPEMTATVTEIAPLVDPATGTVTVRARIENGPEGVALLGAAVRGQLRVHSDSGIVVPWTALTRQGKTAAVWIVDEQGEVSLAPVEISHFSDHGVYLSAGLEPGQIVVGAGSQLLYPGRVVEAAGGQP</sequence>
<accession>A0A418SP44</accession>
<dbReference type="AlphaFoldDB" id="A0A418SP44"/>
<dbReference type="InterPro" id="IPR058627">
    <property type="entry name" value="MdtA-like_C"/>
</dbReference>
<dbReference type="Gene3D" id="2.40.30.170">
    <property type="match status" value="1"/>
</dbReference>
<keyword evidence="5" id="KW-1185">Reference proteome</keyword>
<evidence type="ECO:0000259" key="3">
    <source>
        <dbReference type="Pfam" id="PF25967"/>
    </source>
</evidence>
<dbReference type="EMBL" id="QZCG01000014">
    <property type="protein sequence ID" value="RJE82723.1"/>
    <property type="molecule type" value="Genomic_DNA"/>
</dbReference>
<gene>
    <name evidence="4" type="ORF">D3P04_18795</name>
</gene>
<evidence type="ECO:0000313" key="5">
    <source>
        <dbReference type="Proteomes" id="UP000284202"/>
    </source>
</evidence>
<dbReference type="NCBIfam" id="TIGR01730">
    <property type="entry name" value="RND_mfp"/>
    <property type="match status" value="1"/>
</dbReference>